<dbReference type="Pfam" id="PF01968">
    <property type="entry name" value="Hydantoinase_A"/>
    <property type="match status" value="1"/>
</dbReference>
<reference evidence="3 4" key="1">
    <citation type="submission" date="2018-06" db="EMBL/GenBank/DDBJ databases">
        <title>Genomic Encyclopedia of Archaeal and Bacterial Type Strains, Phase II (KMG-II): from individual species to whole genera.</title>
        <authorList>
            <person name="Goeker M."/>
        </authorList>
    </citation>
    <scope>NUCLEOTIDE SEQUENCE [LARGE SCALE GENOMIC DNA]</scope>
    <source>
        <strain evidence="3 4">DSM 22011</strain>
    </source>
</reference>
<keyword evidence="4" id="KW-1185">Reference proteome</keyword>
<evidence type="ECO:0000313" key="3">
    <source>
        <dbReference type="EMBL" id="RAK11990.1"/>
    </source>
</evidence>
<comment type="caution">
    <text evidence="3">The sequence shown here is derived from an EMBL/GenBank/DDBJ whole genome shotgun (WGS) entry which is preliminary data.</text>
</comment>
<dbReference type="AlphaFoldDB" id="A0A327XTJ0"/>
<dbReference type="GO" id="GO:0006749">
    <property type="term" value="P:glutathione metabolic process"/>
    <property type="evidence" value="ECO:0007669"/>
    <property type="project" value="TreeGrafter"/>
</dbReference>
<feature type="region of interest" description="Disordered" evidence="1">
    <location>
        <begin position="90"/>
        <end position="126"/>
    </location>
</feature>
<gene>
    <name evidence="3" type="ORF">ATI53_104510</name>
</gene>
<dbReference type="GO" id="GO:0017168">
    <property type="term" value="F:5-oxoprolinase (ATP-hydrolyzing) activity"/>
    <property type="evidence" value="ECO:0007669"/>
    <property type="project" value="TreeGrafter"/>
</dbReference>
<dbReference type="Proteomes" id="UP000249165">
    <property type="component" value="Unassembled WGS sequence"/>
</dbReference>
<name>A0A327XTJ0_9RHOB</name>
<protein>
    <submittedName>
        <fullName evidence="3">Hydantoinase/oxoprolinase-like protein</fullName>
    </submittedName>
</protein>
<organism evidence="3 4">
    <name type="scientific">Salipiger aestuarii</name>
    <dbReference type="NCBI Taxonomy" id="568098"/>
    <lineage>
        <taxon>Bacteria</taxon>
        <taxon>Pseudomonadati</taxon>
        <taxon>Pseudomonadota</taxon>
        <taxon>Alphaproteobacteria</taxon>
        <taxon>Rhodobacterales</taxon>
        <taxon>Roseobacteraceae</taxon>
        <taxon>Salipiger</taxon>
    </lineage>
</organism>
<dbReference type="GO" id="GO:0005829">
    <property type="term" value="C:cytosol"/>
    <property type="evidence" value="ECO:0007669"/>
    <property type="project" value="TreeGrafter"/>
</dbReference>
<dbReference type="InterPro" id="IPR045079">
    <property type="entry name" value="Oxoprolinase-like"/>
</dbReference>
<accession>A0A327XTJ0</accession>
<dbReference type="PANTHER" id="PTHR11365">
    <property type="entry name" value="5-OXOPROLINASE RELATED"/>
    <property type="match status" value="1"/>
</dbReference>
<dbReference type="PANTHER" id="PTHR11365:SF23">
    <property type="entry name" value="HYPOTHETICAL 5-OXOPROLINASE (EUROFUNG)-RELATED"/>
    <property type="match status" value="1"/>
</dbReference>
<dbReference type="RefSeq" id="WP_009505764.1">
    <property type="nucleotide sequence ID" value="NZ_LIGL01000054.1"/>
</dbReference>
<feature type="domain" description="Hydantoinase A/oxoprolinase" evidence="2">
    <location>
        <begin position="68"/>
        <end position="113"/>
    </location>
</feature>
<sequence>MIALGFREFERLSTAMVNACPGPIMHRHISRPTPRLSDPGLPVAPHLTQSSVGVVRSEVAAQTSVRGIRPAGAGPGSIARIDSGGLVKVGPESAGADPGPACYGRGATKPTVTNMVPQLRNPRRHP</sequence>
<dbReference type="EMBL" id="QLMG01000045">
    <property type="protein sequence ID" value="RAK11990.1"/>
    <property type="molecule type" value="Genomic_DNA"/>
</dbReference>
<evidence type="ECO:0000259" key="2">
    <source>
        <dbReference type="Pfam" id="PF01968"/>
    </source>
</evidence>
<evidence type="ECO:0000256" key="1">
    <source>
        <dbReference type="SAM" id="MobiDB-lite"/>
    </source>
</evidence>
<dbReference type="InterPro" id="IPR002821">
    <property type="entry name" value="Hydantoinase_A"/>
</dbReference>
<proteinExistence type="predicted"/>
<evidence type="ECO:0000313" key="4">
    <source>
        <dbReference type="Proteomes" id="UP000249165"/>
    </source>
</evidence>